<dbReference type="Proteomes" id="UP000216013">
    <property type="component" value="Unassembled WGS sequence"/>
</dbReference>
<comment type="caution">
    <text evidence="3">The sequence shown here is derived from an EMBL/GenBank/DDBJ whole genome shotgun (WGS) entry which is preliminary data.</text>
</comment>
<evidence type="ECO:0000313" key="3">
    <source>
        <dbReference type="EMBL" id="PAD21326.1"/>
    </source>
</evidence>
<dbReference type="EMBL" id="NPBV01000015">
    <property type="protein sequence ID" value="PAD21326.1"/>
    <property type="molecule type" value="Genomic_DNA"/>
</dbReference>
<feature type="coiled-coil region" evidence="1">
    <location>
        <begin position="488"/>
        <end position="527"/>
    </location>
</feature>
<dbReference type="AlphaFoldDB" id="A0A268AB26"/>
<dbReference type="InterPro" id="IPR046742">
    <property type="entry name" value="DUF6792"/>
</dbReference>
<proteinExistence type="predicted"/>
<reference evidence="3 4" key="1">
    <citation type="submission" date="2017-07" db="EMBL/GenBank/DDBJ databases">
        <title>Isolation and whole genome analysis of endospore-forming bacteria from heroin.</title>
        <authorList>
            <person name="Kalinowski J."/>
            <person name="Ahrens B."/>
            <person name="Al-Dilaimi A."/>
            <person name="Winkler A."/>
            <person name="Wibberg D."/>
            <person name="Schleenbecker U."/>
            <person name="Ruckert C."/>
            <person name="Wolfel R."/>
            <person name="Grass G."/>
        </authorList>
    </citation>
    <scope>NUCLEOTIDE SEQUENCE [LARGE SCALE GENOMIC DNA]</scope>
    <source>
        <strain evidence="3 4">7528</strain>
    </source>
</reference>
<dbReference type="RefSeq" id="WP_095260974.1">
    <property type="nucleotide sequence ID" value="NZ_NPBV01000015.1"/>
</dbReference>
<evidence type="ECO:0000313" key="4">
    <source>
        <dbReference type="Proteomes" id="UP000216013"/>
    </source>
</evidence>
<evidence type="ECO:0000256" key="1">
    <source>
        <dbReference type="SAM" id="Coils"/>
    </source>
</evidence>
<gene>
    <name evidence="3" type="ORF">CHH64_09310</name>
</gene>
<feature type="domain" description="DUF6792" evidence="2">
    <location>
        <begin position="19"/>
        <end position="228"/>
    </location>
</feature>
<accession>A0A268AB26</accession>
<sequence>MTKNILDYKSISMRLTDEEYNNMDAAEMESKIKQIYLEETGSLLDADIKIFHTSESSNKLLASSGYDGTAIYVDDGKQEELYVISQGSTNGPDWSFNAKGVLAGESTVQPASTDTFVIEAKQHLGVDKDTKVISWGHSLGHHNNATSFLGSDTFDEVYGMNGAQVNAYELFELDREFQKAVSDEFDVRLKDELRDTVPADEIEEFTKNYYKDKSDDIHQIISSDDPLNGLTTYVPGIVEIGEVEVYDTNPSVPGIGELAKDIPPEVIRDVQDLALIYAKADNAGGTKEVANQLFGVNMDYLKGVNSLGSFLSWYTFNQGEFDETVKALNKSVPPLLDKVRVVLDNKDLIFGRLQEAGYISLKEKDTMIEELELIESHLSTIEDGLNANSSLSGVQFLQDISTVAFGGSLLWIKSSLTASMDRMKESGFFESLNKIVASHSIPELLAAMSEGNKSYFGTDMVYTATKGDPIKVNISAALRMYRETLPILEEKETKIRNFEQAVKEELDDSYKDEKRKVQDEIDRMESSPSSYRDLLAKHGHLPAFNKEMKSIKVHEVFYPLENNDFEEEIHELKKSVESGKLYIEKYRKAIEDLFDEEDNVSRLFDFSRRF</sequence>
<evidence type="ECO:0000259" key="2">
    <source>
        <dbReference type="Pfam" id="PF20591"/>
    </source>
</evidence>
<dbReference type="Pfam" id="PF20591">
    <property type="entry name" value="DUF6792"/>
    <property type="match status" value="1"/>
</dbReference>
<protein>
    <recommendedName>
        <fullName evidence="2">DUF6792 domain-containing protein</fullName>
    </recommendedName>
</protein>
<keyword evidence="1" id="KW-0175">Coiled coil</keyword>
<name>A0A268AB26_9BACI</name>
<organism evidence="3 4">
    <name type="scientific">Terribacillus saccharophilus</name>
    <dbReference type="NCBI Taxonomy" id="361277"/>
    <lineage>
        <taxon>Bacteria</taxon>
        <taxon>Bacillati</taxon>
        <taxon>Bacillota</taxon>
        <taxon>Bacilli</taxon>
        <taxon>Bacillales</taxon>
        <taxon>Bacillaceae</taxon>
        <taxon>Terribacillus</taxon>
    </lineage>
</organism>